<dbReference type="FunFam" id="2.60.40.10:FF:000437">
    <property type="entry name" value="Beat-IIIc, isoform A"/>
    <property type="match status" value="1"/>
</dbReference>
<keyword evidence="1" id="KW-1133">Transmembrane helix</keyword>
<dbReference type="InterPro" id="IPR013783">
    <property type="entry name" value="Ig-like_fold"/>
</dbReference>
<name>A0A1B6DL93_9HEMI</name>
<dbReference type="PROSITE" id="PS50835">
    <property type="entry name" value="IG_LIKE"/>
    <property type="match status" value="2"/>
</dbReference>
<feature type="domain" description="Ig-like" evidence="2">
    <location>
        <begin position="162"/>
        <end position="238"/>
    </location>
</feature>
<dbReference type="AlphaFoldDB" id="A0A1B6DL93"/>
<feature type="transmembrane region" description="Helical" evidence="1">
    <location>
        <begin position="23"/>
        <end position="44"/>
    </location>
</feature>
<keyword evidence="1" id="KW-0472">Membrane</keyword>
<evidence type="ECO:0000256" key="1">
    <source>
        <dbReference type="SAM" id="Phobius"/>
    </source>
</evidence>
<evidence type="ECO:0000259" key="2">
    <source>
        <dbReference type="PROSITE" id="PS50835"/>
    </source>
</evidence>
<reference evidence="3" key="1">
    <citation type="submission" date="2015-12" db="EMBL/GenBank/DDBJ databases">
        <title>De novo transcriptome assembly of four potential Pierce s Disease insect vectors from Arizona vineyards.</title>
        <authorList>
            <person name="Tassone E.E."/>
        </authorList>
    </citation>
    <scope>NUCLEOTIDE SEQUENCE</scope>
</reference>
<dbReference type="InterPro" id="IPR036179">
    <property type="entry name" value="Ig-like_dom_sf"/>
</dbReference>
<feature type="non-terminal residue" evidence="3">
    <location>
        <position position="1"/>
    </location>
</feature>
<dbReference type="Gene3D" id="2.60.40.10">
    <property type="entry name" value="Immunoglobulins"/>
    <property type="match status" value="2"/>
</dbReference>
<dbReference type="PANTHER" id="PTHR21261:SF17">
    <property type="entry name" value="BEAT VI"/>
    <property type="match status" value="1"/>
</dbReference>
<dbReference type="InterPro" id="IPR007110">
    <property type="entry name" value="Ig-like_dom"/>
</dbReference>
<protein>
    <recommendedName>
        <fullName evidence="2">Ig-like domain-containing protein</fullName>
    </recommendedName>
</protein>
<dbReference type="SUPFAM" id="SSF48726">
    <property type="entry name" value="Immunoglobulin"/>
    <property type="match status" value="1"/>
</dbReference>
<dbReference type="PANTHER" id="PTHR21261">
    <property type="entry name" value="BEAT PROTEIN"/>
    <property type="match status" value="1"/>
</dbReference>
<evidence type="ECO:0000313" key="3">
    <source>
        <dbReference type="EMBL" id="JAS26437.1"/>
    </source>
</evidence>
<feature type="domain" description="Ig-like" evidence="2">
    <location>
        <begin position="60"/>
        <end position="137"/>
    </location>
</feature>
<gene>
    <name evidence="3" type="ORF">g.1752</name>
</gene>
<proteinExistence type="predicted"/>
<dbReference type="EMBL" id="GEDC01010861">
    <property type="protein sequence ID" value="JAS26437.1"/>
    <property type="molecule type" value="Transcribed_RNA"/>
</dbReference>
<sequence length="289" mass="32893">HRQLRRCRGLVFRWWNKLQTKMWYLNVYLTCHVVLLLCFCGFSACLKGLRLIMPEAVISGHSATLACDYDLEDAALYSIKWYRGDEEFYRYVPKEAPPTRVFALPGIRVDVSQSDARSVTLLSVERRLNGLYKCEVSADAPLFHTDIKAAILNVVDIPIGHPEIVADKYRYASGEHIKANCTAPSSLPAVNITWYLNDQPYLQGNEYVIENVDLLERAFSTLTLEADTGKLRLRCVATMYHIYRAVDEIELWQDSPRPASVLGPGHNHSSRPCSCLIVLILPVFSLSWR</sequence>
<organism evidence="3">
    <name type="scientific">Clastoptera arizonana</name>
    <name type="common">Arizona spittle bug</name>
    <dbReference type="NCBI Taxonomy" id="38151"/>
    <lineage>
        <taxon>Eukaryota</taxon>
        <taxon>Metazoa</taxon>
        <taxon>Ecdysozoa</taxon>
        <taxon>Arthropoda</taxon>
        <taxon>Hexapoda</taxon>
        <taxon>Insecta</taxon>
        <taxon>Pterygota</taxon>
        <taxon>Neoptera</taxon>
        <taxon>Paraneoptera</taxon>
        <taxon>Hemiptera</taxon>
        <taxon>Auchenorrhyncha</taxon>
        <taxon>Cercopoidea</taxon>
        <taxon>Clastopteridae</taxon>
        <taxon>Clastoptera</taxon>
    </lineage>
</organism>
<keyword evidence="1" id="KW-0812">Transmembrane</keyword>
<accession>A0A1B6DL93</accession>